<dbReference type="SUPFAM" id="SSF54197">
    <property type="entry name" value="HIT-like"/>
    <property type="match status" value="1"/>
</dbReference>
<dbReference type="PRINTS" id="PR00332">
    <property type="entry name" value="HISTRIAD"/>
</dbReference>
<feature type="short sequence motif" description="Histidine triad motif" evidence="2">
    <location>
        <begin position="91"/>
        <end position="95"/>
    </location>
</feature>
<evidence type="ECO:0000259" key="3">
    <source>
        <dbReference type="PROSITE" id="PS51084"/>
    </source>
</evidence>
<evidence type="ECO:0000313" key="4">
    <source>
        <dbReference type="EMBL" id="KKR30789.1"/>
    </source>
</evidence>
<proteinExistence type="predicted"/>
<name>A0A0G0PRL9_9BACT</name>
<reference evidence="4 5" key="1">
    <citation type="journal article" date="2015" name="Nature">
        <title>rRNA introns, odd ribosomes, and small enigmatic genomes across a large radiation of phyla.</title>
        <authorList>
            <person name="Brown C.T."/>
            <person name="Hug L.A."/>
            <person name="Thomas B.C."/>
            <person name="Sharon I."/>
            <person name="Castelle C.J."/>
            <person name="Singh A."/>
            <person name="Wilkins M.J."/>
            <person name="Williams K.H."/>
            <person name="Banfield J.F."/>
        </authorList>
    </citation>
    <scope>NUCLEOTIDE SEQUENCE [LARGE SCALE GENOMIC DNA]</scope>
</reference>
<dbReference type="Proteomes" id="UP000034793">
    <property type="component" value="Unassembled WGS sequence"/>
</dbReference>
<dbReference type="Pfam" id="PF11969">
    <property type="entry name" value="DcpS_C"/>
    <property type="match status" value="1"/>
</dbReference>
<accession>A0A0G0PRL9</accession>
<feature type="domain" description="HIT" evidence="3">
    <location>
        <begin position="5"/>
        <end position="106"/>
    </location>
</feature>
<sequence length="106" mass="11811">MDDCIFCKIVKGQMGTKFEKETENLVVFKDINPQAAIHLLVVPKKHIKDMSEAENILWNEIKDVAVSIARAKALSGFRIVHNVGDASVISHMHVHFLGDVTSDRAV</sequence>
<evidence type="ECO:0000256" key="1">
    <source>
        <dbReference type="PIRSR" id="PIRSR601310-1"/>
    </source>
</evidence>
<dbReference type="InterPro" id="IPR011146">
    <property type="entry name" value="HIT-like"/>
</dbReference>
<gene>
    <name evidence="4" type="ORF">UT61_C0002G0033</name>
</gene>
<dbReference type="AlphaFoldDB" id="A0A0G0PRL9"/>
<dbReference type="PANTHER" id="PTHR23089">
    <property type="entry name" value="HISTIDINE TRIAD HIT PROTEIN"/>
    <property type="match status" value="1"/>
</dbReference>
<dbReference type="PROSITE" id="PS51084">
    <property type="entry name" value="HIT_2"/>
    <property type="match status" value="1"/>
</dbReference>
<evidence type="ECO:0000256" key="2">
    <source>
        <dbReference type="PROSITE-ProRule" id="PRU00464"/>
    </source>
</evidence>
<comment type="caution">
    <text evidence="4">The sequence shown here is derived from an EMBL/GenBank/DDBJ whole genome shotgun (WGS) entry which is preliminary data.</text>
</comment>
<dbReference type="InterPro" id="IPR001310">
    <property type="entry name" value="Histidine_triad_HIT"/>
</dbReference>
<dbReference type="InterPro" id="IPR036265">
    <property type="entry name" value="HIT-like_sf"/>
</dbReference>
<feature type="active site" description="Tele-AMP-histidine intermediate" evidence="1">
    <location>
        <position position="95"/>
    </location>
</feature>
<dbReference type="Gene3D" id="3.30.428.10">
    <property type="entry name" value="HIT-like"/>
    <property type="match status" value="1"/>
</dbReference>
<evidence type="ECO:0000313" key="5">
    <source>
        <dbReference type="Proteomes" id="UP000034793"/>
    </source>
</evidence>
<organism evidence="4 5">
    <name type="scientific">Candidatus Woesebacteria bacterium GW2011_GWA1_39_8</name>
    <dbReference type="NCBI Taxonomy" id="1618552"/>
    <lineage>
        <taxon>Bacteria</taxon>
        <taxon>Candidatus Woeseibacteriota</taxon>
    </lineage>
</organism>
<protein>
    <submittedName>
        <fullName evidence="4">Histidine triad (HIT) family protein</fullName>
    </submittedName>
</protein>
<dbReference type="GO" id="GO:0003824">
    <property type="term" value="F:catalytic activity"/>
    <property type="evidence" value="ECO:0007669"/>
    <property type="project" value="InterPro"/>
</dbReference>
<dbReference type="EMBL" id="LBXL01000002">
    <property type="protein sequence ID" value="KKR30789.1"/>
    <property type="molecule type" value="Genomic_DNA"/>
</dbReference>